<dbReference type="AlphaFoldDB" id="H3SN69"/>
<feature type="transmembrane region" description="Helical" evidence="6">
    <location>
        <begin position="21"/>
        <end position="43"/>
    </location>
</feature>
<evidence type="ECO:0000256" key="1">
    <source>
        <dbReference type="ARBA" id="ARBA00004651"/>
    </source>
</evidence>
<organism evidence="8 9">
    <name type="scientific">Paenibacillus dendritiformis C454</name>
    <dbReference type="NCBI Taxonomy" id="1131935"/>
    <lineage>
        <taxon>Bacteria</taxon>
        <taxon>Bacillati</taxon>
        <taxon>Bacillota</taxon>
        <taxon>Bacilli</taxon>
        <taxon>Bacillales</taxon>
        <taxon>Paenibacillaceae</taxon>
        <taxon>Paenibacillus</taxon>
    </lineage>
</organism>
<evidence type="ECO:0000256" key="6">
    <source>
        <dbReference type="SAM" id="Phobius"/>
    </source>
</evidence>
<keyword evidence="9" id="KW-1185">Reference proteome</keyword>
<dbReference type="EMBL" id="AHKH01000123">
    <property type="protein sequence ID" value="EHQ59500.1"/>
    <property type="molecule type" value="Genomic_DNA"/>
</dbReference>
<accession>H3SN69</accession>
<evidence type="ECO:0000256" key="3">
    <source>
        <dbReference type="ARBA" id="ARBA00022692"/>
    </source>
</evidence>
<comment type="subcellular location">
    <subcellularLocation>
        <location evidence="1">Cell membrane</location>
        <topology evidence="1">Multi-pass membrane protein</topology>
    </subcellularLocation>
</comment>
<feature type="domain" description="ABC-2 type transporter transmembrane" evidence="7">
    <location>
        <begin position="20"/>
        <end position="365"/>
    </location>
</feature>
<sequence>MNIWNIALKEIKSNLRNTRTFVFMLALPIVLMLILGAALTNAFTDGVEIDGLRLLVRNEWTDSQGTAAWNQFVQAIEQEGVEVVQATAGMNGQEEVRTNRFTAYAEVDGDGIQFYGSSKNTIESNIIQGMLTAFADRYSLMAAAFHTDPAAARAIVGGAGESGDFIRDTALNPDKRPDSFGYYAIAMTTMIALYSVFSAGYLFRGERSRHTSIRLMAAPIGKGEIFIGKVIGSTFINLLCVLLVVLFSKFAFHADWGTHYGMIFLVLLTEVLLAVSLGLAISFLFQGEGSQGLIMMFTQVASFLGGAYFPISEMEGYMDWLSNLSPLRWANTALTEIIYAGDAAAGWPVIGLNTGIAALFLFIAIIFMHRREAF</sequence>
<dbReference type="GO" id="GO:0005886">
    <property type="term" value="C:plasma membrane"/>
    <property type="evidence" value="ECO:0007669"/>
    <property type="project" value="UniProtKB-SubCell"/>
</dbReference>
<dbReference type="PANTHER" id="PTHR30294">
    <property type="entry name" value="MEMBRANE COMPONENT OF ABC TRANSPORTER YHHJ-RELATED"/>
    <property type="match status" value="1"/>
</dbReference>
<evidence type="ECO:0000256" key="5">
    <source>
        <dbReference type="ARBA" id="ARBA00023136"/>
    </source>
</evidence>
<protein>
    <submittedName>
        <fullName evidence="8">ABC transporter</fullName>
    </submittedName>
</protein>
<dbReference type="Proteomes" id="UP000003900">
    <property type="component" value="Unassembled WGS sequence"/>
</dbReference>
<evidence type="ECO:0000259" key="7">
    <source>
        <dbReference type="Pfam" id="PF12698"/>
    </source>
</evidence>
<dbReference type="Pfam" id="PF12698">
    <property type="entry name" value="ABC2_membrane_3"/>
    <property type="match status" value="1"/>
</dbReference>
<dbReference type="PATRIC" id="fig|1131935.3.peg.5217"/>
<keyword evidence="2" id="KW-1003">Cell membrane</keyword>
<comment type="caution">
    <text evidence="8">The sequence shown here is derived from an EMBL/GenBank/DDBJ whole genome shotgun (WGS) entry which is preliminary data.</text>
</comment>
<evidence type="ECO:0000313" key="8">
    <source>
        <dbReference type="EMBL" id="EHQ59500.1"/>
    </source>
</evidence>
<evidence type="ECO:0000256" key="4">
    <source>
        <dbReference type="ARBA" id="ARBA00022989"/>
    </source>
</evidence>
<evidence type="ECO:0000256" key="2">
    <source>
        <dbReference type="ARBA" id="ARBA00022475"/>
    </source>
</evidence>
<dbReference type="PANTHER" id="PTHR30294:SF48">
    <property type="entry name" value="LINEARMYCIN RESISTANCE PERMEASE PROTEIN LNRM"/>
    <property type="match status" value="1"/>
</dbReference>
<feature type="transmembrane region" description="Helical" evidence="6">
    <location>
        <begin position="292"/>
        <end position="311"/>
    </location>
</feature>
<name>H3SN69_9BACL</name>
<dbReference type="InterPro" id="IPR013525">
    <property type="entry name" value="ABC2_TM"/>
</dbReference>
<keyword evidence="3 6" id="KW-0812">Transmembrane</keyword>
<feature type="transmembrane region" description="Helical" evidence="6">
    <location>
        <begin position="180"/>
        <end position="204"/>
    </location>
</feature>
<feature type="transmembrane region" description="Helical" evidence="6">
    <location>
        <begin position="260"/>
        <end position="285"/>
    </location>
</feature>
<evidence type="ECO:0000313" key="9">
    <source>
        <dbReference type="Proteomes" id="UP000003900"/>
    </source>
</evidence>
<proteinExistence type="predicted"/>
<reference evidence="8 9" key="1">
    <citation type="journal article" date="2012" name="J. Bacteriol.">
        <title>Genome Sequence of the Pattern-Forming Social Bacterium Paenibacillus dendritiformis C454 Chiral Morphotype.</title>
        <authorList>
            <person name="Sirota-Madi A."/>
            <person name="Olender T."/>
            <person name="Helman Y."/>
            <person name="Brainis I."/>
            <person name="Finkelshtein A."/>
            <person name="Roth D."/>
            <person name="Hagai E."/>
            <person name="Leshkowitz D."/>
            <person name="Brodsky L."/>
            <person name="Galatenko V."/>
            <person name="Nikolaev V."/>
            <person name="Gutnick D.L."/>
            <person name="Lancet D."/>
            <person name="Ben-Jacob E."/>
        </authorList>
    </citation>
    <scope>NUCLEOTIDE SEQUENCE [LARGE SCALE GENOMIC DNA]</scope>
    <source>
        <strain evidence="8 9">C454</strain>
    </source>
</reference>
<dbReference type="OrthoDB" id="1864035at2"/>
<feature type="transmembrane region" description="Helical" evidence="6">
    <location>
        <begin position="345"/>
        <end position="368"/>
    </location>
</feature>
<dbReference type="GO" id="GO:0140359">
    <property type="term" value="F:ABC-type transporter activity"/>
    <property type="evidence" value="ECO:0007669"/>
    <property type="project" value="InterPro"/>
</dbReference>
<feature type="transmembrane region" description="Helical" evidence="6">
    <location>
        <begin position="225"/>
        <end position="248"/>
    </location>
</feature>
<dbReference type="RefSeq" id="WP_006679495.1">
    <property type="nucleotide sequence ID" value="NZ_AHKH01000123.1"/>
</dbReference>
<dbReference type="InterPro" id="IPR051449">
    <property type="entry name" value="ABC-2_transporter_component"/>
</dbReference>
<keyword evidence="5 6" id="KW-0472">Membrane</keyword>
<gene>
    <name evidence="8" type="ORF">PDENDC454_25084</name>
</gene>
<keyword evidence="4 6" id="KW-1133">Transmembrane helix</keyword>
<dbReference type="STRING" id="1131935.PDENDC454_25084"/>